<accession>A0A8S1J8P5</accession>
<name>A0A8S1J8P5_9CHLO</name>
<comment type="caution">
    <text evidence="2">The sequence shown here is derived from an EMBL/GenBank/DDBJ whole genome shotgun (WGS) entry which is preliminary data.</text>
</comment>
<protein>
    <recommendedName>
        <fullName evidence="1">Ubiquitin-like domain-containing protein</fullName>
    </recommendedName>
</protein>
<dbReference type="AlphaFoldDB" id="A0A8S1J8P5"/>
<dbReference type="SMART" id="SM00213">
    <property type="entry name" value="UBQ"/>
    <property type="match status" value="1"/>
</dbReference>
<dbReference type="CDD" id="cd17039">
    <property type="entry name" value="Ubl_ubiquitin_like"/>
    <property type="match status" value="1"/>
</dbReference>
<dbReference type="Proteomes" id="UP000708148">
    <property type="component" value="Unassembled WGS sequence"/>
</dbReference>
<dbReference type="InterPro" id="IPR000626">
    <property type="entry name" value="Ubiquitin-like_dom"/>
</dbReference>
<dbReference type="PROSITE" id="PS50053">
    <property type="entry name" value="UBIQUITIN_2"/>
    <property type="match status" value="1"/>
</dbReference>
<sequence>MASRGDAHTLALSSHLMPSIPGHGGSLDDWDDEEAREQLEVLLWLVGSGPEPSHCRQPPVAAPQMSISVRDLAGNHVRVNAEAQRTVAEVKACAASALGGDPALQVLAVAGEILQEAMRLQDYGVAEGCTLCMAPWEGHAANAPLLLEPRFLAPQHDFDLTGVPNDGVALSRGGEAYVRPFGWRRHALAVDAKYSDTTWLDGRMAAGQWPVGYHGTTLPAARAIVAQGFRLCMSRRATFGLGVYTTPDVDYAERYAEAFEHAGRRFKVVIQARVNPAKRRRVERRDPATGAVANIWVNPNERDVRPYGVLVREV</sequence>
<dbReference type="SUPFAM" id="SSF54236">
    <property type="entry name" value="Ubiquitin-like"/>
    <property type="match status" value="1"/>
</dbReference>
<dbReference type="Gene3D" id="3.10.20.90">
    <property type="entry name" value="Phosphatidylinositol 3-kinase Catalytic Subunit, Chain A, domain 1"/>
    <property type="match status" value="1"/>
</dbReference>
<dbReference type="InterPro" id="IPR029071">
    <property type="entry name" value="Ubiquitin-like_domsf"/>
</dbReference>
<dbReference type="Pfam" id="PF00240">
    <property type="entry name" value="ubiquitin"/>
    <property type="match status" value="1"/>
</dbReference>
<feature type="domain" description="Ubiquitin-like" evidence="1">
    <location>
        <begin position="65"/>
        <end position="131"/>
    </location>
</feature>
<proteinExistence type="predicted"/>
<dbReference type="EMBL" id="CAJHUC010001893">
    <property type="protein sequence ID" value="CAD7702619.1"/>
    <property type="molecule type" value="Genomic_DNA"/>
</dbReference>
<organism evidence="2 3">
    <name type="scientific">Ostreobium quekettii</name>
    <dbReference type="NCBI Taxonomy" id="121088"/>
    <lineage>
        <taxon>Eukaryota</taxon>
        <taxon>Viridiplantae</taxon>
        <taxon>Chlorophyta</taxon>
        <taxon>core chlorophytes</taxon>
        <taxon>Ulvophyceae</taxon>
        <taxon>TCBD clade</taxon>
        <taxon>Bryopsidales</taxon>
        <taxon>Ostreobineae</taxon>
        <taxon>Ostreobiaceae</taxon>
        <taxon>Ostreobium</taxon>
    </lineage>
</organism>
<keyword evidence="3" id="KW-1185">Reference proteome</keyword>
<evidence type="ECO:0000259" key="1">
    <source>
        <dbReference type="PROSITE" id="PS50053"/>
    </source>
</evidence>
<reference evidence="2" key="1">
    <citation type="submission" date="2020-12" db="EMBL/GenBank/DDBJ databases">
        <authorList>
            <person name="Iha C."/>
        </authorList>
    </citation>
    <scope>NUCLEOTIDE SEQUENCE</scope>
</reference>
<dbReference type="PANTHER" id="PTHR36649:SF29">
    <property type="entry name" value="PARP CATALYTIC DOMAIN-CONTAINING PROTEIN-RELATED"/>
    <property type="match status" value="1"/>
</dbReference>
<evidence type="ECO:0000313" key="3">
    <source>
        <dbReference type="Proteomes" id="UP000708148"/>
    </source>
</evidence>
<dbReference type="OrthoDB" id="428577at2759"/>
<dbReference type="Gene3D" id="3.90.175.10">
    <property type="entry name" value="Diphtheria Toxin, domain 1"/>
    <property type="match status" value="1"/>
</dbReference>
<dbReference type="PANTHER" id="PTHR36649">
    <property type="entry name" value="UBIQUITIN-LIKE DOMAIN-CONTAINING PROTEIN"/>
    <property type="match status" value="1"/>
</dbReference>
<dbReference type="SUPFAM" id="SSF56399">
    <property type="entry name" value="ADP-ribosylation"/>
    <property type="match status" value="1"/>
</dbReference>
<evidence type="ECO:0000313" key="2">
    <source>
        <dbReference type="EMBL" id="CAD7702619.1"/>
    </source>
</evidence>
<gene>
    <name evidence="2" type="ORF">OSTQU699_LOCUS7978</name>
</gene>